<gene>
    <name evidence="4" type="ORF">SAMN04487904_10268</name>
</gene>
<protein>
    <submittedName>
        <fullName evidence="4">Phenazine biosynthesis protein PhzF family</fullName>
    </submittedName>
</protein>
<dbReference type="Pfam" id="PF02567">
    <property type="entry name" value="PhzC-PhzF"/>
    <property type="match status" value="1"/>
</dbReference>
<organism evidence="4 5">
    <name type="scientific">Actinopolyspora righensis</name>
    <dbReference type="NCBI Taxonomy" id="995060"/>
    <lineage>
        <taxon>Bacteria</taxon>
        <taxon>Bacillati</taxon>
        <taxon>Actinomycetota</taxon>
        <taxon>Actinomycetes</taxon>
        <taxon>Actinopolysporales</taxon>
        <taxon>Actinopolysporaceae</taxon>
        <taxon>Actinopolyspora</taxon>
        <taxon>Actinopolyspora alba group</taxon>
    </lineage>
</organism>
<name>A0A1I6XZQ9_9ACTN</name>
<dbReference type="Proteomes" id="UP000199165">
    <property type="component" value="Unassembled WGS sequence"/>
</dbReference>
<dbReference type="InterPro" id="IPR003719">
    <property type="entry name" value="Phenazine_PhzF-like"/>
</dbReference>
<evidence type="ECO:0000313" key="4">
    <source>
        <dbReference type="EMBL" id="SFT43542.1"/>
    </source>
</evidence>
<evidence type="ECO:0000313" key="5">
    <source>
        <dbReference type="Proteomes" id="UP000199165"/>
    </source>
</evidence>
<evidence type="ECO:0000256" key="2">
    <source>
        <dbReference type="ARBA" id="ARBA00023235"/>
    </source>
</evidence>
<evidence type="ECO:0000256" key="3">
    <source>
        <dbReference type="PIRSR" id="PIRSR016184-1"/>
    </source>
</evidence>
<dbReference type="Gene3D" id="3.10.310.10">
    <property type="entry name" value="Diaminopimelate Epimerase, Chain A, domain 1"/>
    <property type="match status" value="2"/>
</dbReference>
<dbReference type="RefSeq" id="WP_092973917.1">
    <property type="nucleotide sequence ID" value="NZ_FPAT01000002.1"/>
</dbReference>
<keyword evidence="2" id="KW-0413">Isomerase</keyword>
<dbReference type="PIRSF" id="PIRSF016184">
    <property type="entry name" value="PhzC_PhzF"/>
    <property type="match status" value="1"/>
</dbReference>
<dbReference type="SUPFAM" id="SSF54506">
    <property type="entry name" value="Diaminopimelate epimerase-like"/>
    <property type="match status" value="1"/>
</dbReference>
<dbReference type="GO" id="GO:0005737">
    <property type="term" value="C:cytoplasm"/>
    <property type="evidence" value="ECO:0007669"/>
    <property type="project" value="TreeGrafter"/>
</dbReference>
<dbReference type="PANTHER" id="PTHR13774">
    <property type="entry name" value="PHENAZINE BIOSYNTHESIS PROTEIN"/>
    <property type="match status" value="1"/>
</dbReference>
<dbReference type="PANTHER" id="PTHR13774:SF39">
    <property type="entry name" value="BIOSYNTHESIS PROTEIN, PUTATIVE-RELATED"/>
    <property type="match status" value="1"/>
</dbReference>
<feature type="active site" evidence="3">
    <location>
        <position position="47"/>
    </location>
</feature>
<comment type="similarity">
    <text evidence="1">Belongs to the PhzF family.</text>
</comment>
<sequence length="288" mass="29787">MTDVLRISAFPAPSARNGGNPAGVVLDAAGLDETAMLAIAAETGYSETAFVLDIQEPAEANGPGRVRIRYFSPTAEVPFCGHATVATAVALADRHGTGLLLFDTAVGEVAIETAETANGETTASFTSVEPSVTPMDDDVVDRLLSLLGLARADLDPAYPPRLSFAGNVHPVIVLGSRETFASFDFDPSRLRELMDEHGWAATVTVLSPLGESEFAARNLFPVGDITEDPATGAAAAATGAYLRAIGAVKPPAQLRIQQGDHVGRPSLLRVTVPGSGGIVVTGGAARIE</sequence>
<reference evidence="5" key="1">
    <citation type="submission" date="2016-10" db="EMBL/GenBank/DDBJ databases">
        <authorList>
            <person name="Varghese N."/>
            <person name="Submissions S."/>
        </authorList>
    </citation>
    <scope>NUCLEOTIDE SEQUENCE [LARGE SCALE GENOMIC DNA]</scope>
    <source>
        <strain evidence="5">DSM 45501</strain>
    </source>
</reference>
<keyword evidence="5" id="KW-1185">Reference proteome</keyword>
<dbReference type="AlphaFoldDB" id="A0A1I6XZQ9"/>
<dbReference type="EMBL" id="FPAT01000002">
    <property type="protein sequence ID" value="SFT43542.1"/>
    <property type="molecule type" value="Genomic_DNA"/>
</dbReference>
<dbReference type="GO" id="GO:0016853">
    <property type="term" value="F:isomerase activity"/>
    <property type="evidence" value="ECO:0007669"/>
    <property type="project" value="UniProtKB-KW"/>
</dbReference>
<evidence type="ECO:0000256" key="1">
    <source>
        <dbReference type="ARBA" id="ARBA00008270"/>
    </source>
</evidence>
<proteinExistence type="inferred from homology"/>
<dbReference type="NCBIfam" id="TIGR00654">
    <property type="entry name" value="PhzF_family"/>
    <property type="match status" value="1"/>
</dbReference>
<accession>A0A1I6XZQ9</accession>